<dbReference type="RefSeq" id="WP_261402929.1">
    <property type="nucleotide sequence ID" value="NZ_CP081869.1"/>
</dbReference>
<dbReference type="Proteomes" id="UP000825701">
    <property type="component" value="Chromosome"/>
</dbReference>
<keyword evidence="2" id="KW-1185">Reference proteome</keyword>
<proteinExistence type="predicted"/>
<reference evidence="1" key="1">
    <citation type="submission" date="2021-08" db="EMBL/GenBank/DDBJ databases">
        <authorList>
            <person name="Zhang H."/>
            <person name="Xu M."/>
            <person name="Yu Z."/>
            <person name="Yang L."/>
            <person name="Cai Y."/>
        </authorList>
    </citation>
    <scope>NUCLEOTIDE SEQUENCE</scope>
    <source>
        <strain evidence="1">CHL1</strain>
    </source>
</reference>
<evidence type="ECO:0000313" key="1">
    <source>
        <dbReference type="EMBL" id="QZN99817.1"/>
    </source>
</evidence>
<gene>
    <name evidence="1" type="ORF">K6K41_24660</name>
</gene>
<accession>A0A9E6RAU0</accession>
<dbReference type="AlphaFoldDB" id="A0A9E6RAU0"/>
<organism evidence="1 2">
    <name type="scientific">Chenggangzhangella methanolivorans</name>
    <dbReference type="NCBI Taxonomy" id="1437009"/>
    <lineage>
        <taxon>Bacteria</taxon>
        <taxon>Pseudomonadati</taxon>
        <taxon>Pseudomonadota</taxon>
        <taxon>Alphaproteobacteria</taxon>
        <taxon>Hyphomicrobiales</taxon>
        <taxon>Methylopilaceae</taxon>
        <taxon>Chenggangzhangella</taxon>
    </lineage>
</organism>
<dbReference type="KEGG" id="cmet:K6K41_24660"/>
<name>A0A9E6RAU0_9HYPH</name>
<dbReference type="EMBL" id="CP081869">
    <property type="protein sequence ID" value="QZN99817.1"/>
    <property type="molecule type" value="Genomic_DNA"/>
</dbReference>
<evidence type="ECO:0000313" key="2">
    <source>
        <dbReference type="Proteomes" id="UP000825701"/>
    </source>
</evidence>
<protein>
    <submittedName>
        <fullName evidence="1">Uncharacterized protein</fullName>
    </submittedName>
</protein>
<sequence>MSDMDSMRTKMEQEPIDEAREIAAAIRELQARAKRAGLAMTAYMLEMAGLTAEEAARGGEK</sequence>